<dbReference type="EC" id="3.5.1.18" evidence="4 15"/>
<feature type="binding site" evidence="15">
    <location>
        <position position="99"/>
    </location>
    <ligand>
        <name>Zn(2+)</name>
        <dbReference type="ChEBI" id="CHEBI:29105"/>
        <label>2</label>
    </ligand>
</feature>
<dbReference type="InterPro" id="IPR002933">
    <property type="entry name" value="Peptidase_M20"/>
</dbReference>
<dbReference type="GO" id="GO:0009014">
    <property type="term" value="F:succinyl-diaminopimelate desuccinylase activity"/>
    <property type="evidence" value="ECO:0007669"/>
    <property type="project" value="UniProtKB-UniRule"/>
</dbReference>
<dbReference type="GO" id="GO:0009089">
    <property type="term" value="P:lysine biosynthetic process via diaminopimelate"/>
    <property type="evidence" value="ECO:0007669"/>
    <property type="project" value="UniProtKB-UniRule"/>
</dbReference>
<feature type="binding site" evidence="15">
    <location>
        <position position="162"/>
    </location>
    <ligand>
        <name>Zn(2+)</name>
        <dbReference type="ChEBI" id="CHEBI:29105"/>
        <label>1</label>
    </ligand>
</feature>
<comment type="similarity">
    <text evidence="2 15">Belongs to the peptidase M20A family. DapE subfamily.</text>
</comment>
<feature type="active site" description="Proton acceptor" evidence="15">
    <location>
        <position position="133"/>
    </location>
</feature>
<name>A0A2A5CA66_9GAMM</name>
<dbReference type="Pfam" id="PF01546">
    <property type="entry name" value="Peptidase_M20"/>
    <property type="match status" value="1"/>
</dbReference>
<comment type="function">
    <text evidence="15">Catalyzes the hydrolysis of N-succinyl-L,L-diaminopimelic acid (SDAP), forming succinate and LL-2,6-diaminopimelate (DAP), an intermediate involved in the bacterial biosynthesis of lysine and meso-diaminopimelic acid, an essential component of bacterial cell walls.</text>
</comment>
<dbReference type="GO" id="GO:0008777">
    <property type="term" value="F:acetylornithine deacetylase activity"/>
    <property type="evidence" value="ECO:0007669"/>
    <property type="project" value="TreeGrafter"/>
</dbReference>
<evidence type="ECO:0000256" key="9">
    <source>
        <dbReference type="ARBA" id="ARBA00022833"/>
    </source>
</evidence>
<keyword evidence="10 15" id="KW-0220">Diaminopimelate biosynthesis</keyword>
<keyword evidence="7 15" id="KW-0479">Metal-binding</keyword>
<dbReference type="GO" id="GO:0008270">
    <property type="term" value="F:zinc ion binding"/>
    <property type="evidence" value="ECO:0007669"/>
    <property type="project" value="UniProtKB-UniRule"/>
</dbReference>
<protein>
    <recommendedName>
        <fullName evidence="5 15">Succinyl-diaminopimelate desuccinylase</fullName>
        <shortName evidence="15">SDAP desuccinylase</shortName>
        <ecNumber evidence="4 15">3.5.1.18</ecNumber>
    </recommendedName>
    <alternativeName>
        <fullName evidence="13 15">N-succinyl-LL-2,6-diaminoheptanedioate amidohydrolase</fullName>
    </alternativeName>
</protein>
<dbReference type="InterPro" id="IPR001261">
    <property type="entry name" value="ArgE/DapE_CS"/>
</dbReference>
<dbReference type="AlphaFoldDB" id="A0A2A5CA66"/>
<evidence type="ECO:0000256" key="13">
    <source>
        <dbReference type="ARBA" id="ARBA00031891"/>
    </source>
</evidence>
<dbReference type="EMBL" id="NVWI01000009">
    <property type="protein sequence ID" value="PCJ40381.1"/>
    <property type="molecule type" value="Genomic_DNA"/>
</dbReference>
<proteinExistence type="inferred from homology"/>
<evidence type="ECO:0000256" key="4">
    <source>
        <dbReference type="ARBA" id="ARBA00011921"/>
    </source>
</evidence>
<keyword evidence="9 15" id="KW-0862">Zinc</keyword>
<dbReference type="Pfam" id="PF07687">
    <property type="entry name" value="M20_dimer"/>
    <property type="match status" value="1"/>
</dbReference>
<evidence type="ECO:0000259" key="16">
    <source>
        <dbReference type="Pfam" id="PF07687"/>
    </source>
</evidence>
<feature type="binding site" evidence="15">
    <location>
        <position position="99"/>
    </location>
    <ligand>
        <name>Zn(2+)</name>
        <dbReference type="ChEBI" id="CHEBI:29105"/>
        <label>1</label>
    </ligand>
</feature>
<feature type="binding site" evidence="15">
    <location>
        <position position="348"/>
    </location>
    <ligand>
        <name>Zn(2+)</name>
        <dbReference type="ChEBI" id="CHEBI:29105"/>
        <label>2</label>
    </ligand>
</feature>
<comment type="pathway">
    <text evidence="1 15">Amino-acid biosynthesis; L-lysine biosynthesis via DAP pathway; LL-2,6-diaminopimelate from (S)-tetrahydrodipicolinate (succinylase route): step 3/3.</text>
</comment>
<evidence type="ECO:0000256" key="3">
    <source>
        <dbReference type="ARBA" id="ARBA00011738"/>
    </source>
</evidence>
<evidence type="ECO:0000256" key="10">
    <source>
        <dbReference type="ARBA" id="ARBA00022915"/>
    </source>
</evidence>
<feature type="binding site" evidence="15">
    <location>
        <position position="134"/>
    </location>
    <ligand>
        <name>Zn(2+)</name>
        <dbReference type="ChEBI" id="CHEBI:29105"/>
        <label>2</label>
    </ligand>
</feature>
<keyword evidence="6 15" id="KW-0028">Amino-acid biosynthesis</keyword>
<dbReference type="SUPFAM" id="SSF55031">
    <property type="entry name" value="Bacterial exopeptidase dimerisation domain"/>
    <property type="match status" value="1"/>
</dbReference>
<evidence type="ECO:0000313" key="17">
    <source>
        <dbReference type="EMBL" id="PCJ40381.1"/>
    </source>
</evidence>
<evidence type="ECO:0000256" key="6">
    <source>
        <dbReference type="ARBA" id="ARBA00022605"/>
    </source>
</evidence>
<evidence type="ECO:0000256" key="14">
    <source>
        <dbReference type="ARBA" id="ARBA00051301"/>
    </source>
</evidence>
<evidence type="ECO:0000313" key="18">
    <source>
        <dbReference type="Proteomes" id="UP000228987"/>
    </source>
</evidence>
<evidence type="ECO:0000256" key="1">
    <source>
        <dbReference type="ARBA" id="ARBA00005130"/>
    </source>
</evidence>
<dbReference type="GO" id="GO:0006526">
    <property type="term" value="P:L-arginine biosynthetic process"/>
    <property type="evidence" value="ECO:0007669"/>
    <property type="project" value="TreeGrafter"/>
</dbReference>
<evidence type="ECO:0000256" key="8">
    <source>
        <dbReference type="ARBA" id="ARBA00022801"/>
    </source>
</evidence>
<dbReference type="GO" id="GO:0019877">
    <property type="term" value="P:diaminopimelate biosynthetic process"/>
    <property type="evidence" value="ECO:0007669"/>
    <property type="project" value="UniProtKB-UniRule"/>
</dbReference>
<sequence length="375" mass="40620">MSSTIDLCCELISRPSVSPDDQGCQDVLSARLQKLGFQLENMPFGEVKNLWARRGTTAPLFCFAGHTDVVPASNPENWDSEPFSPEIRDGLLYGRGSADMKGSLAAMITACENFLAQHAEFNGSIAFLITSDEESIAVDGTVKVIETLQNRNEQIDYCLVGEPSSSKVLGDTVRNGRRGSLNGNLKVIGKEGHVAYPDLAINPIHTFLPALTELSQIEWDQGNDYFPATSFQISNISAGQGTTNVIPGEMSLLFNFRFSTEVTAEGLMAQVQAIFDHHYENYELEWQLSGNPFITEEGVLTNAVVKSIEAVNGVACSLSTGGGTSDGRFIAPSGAQVVELGPINASIHKNNEHVAVADLDQLALMYEKILEEVLL</sequence>
<dbReference type="NCBIfam" id="NF009557">
    <property type="entry name" value="PRK13009.1"/>
    <property type="match status" value="1"/>
</dbReference>
<evidence type="ECO:0000256" key="12">
    <source>
        <dbReference type="ARBA" id="ARBA00023285"/>
    </source>
</evidence>
<evidence type="ECO:0000256" key="15">
    <source>
        <dbReference type="HAMAP-Rule" id="MF_01690"/>
    </source>
</evidence>
<dbReference type="SUPFAM" id="SSF53187">
    <property type="entry name" value="Zn-dependent exopeptidases"/>
    <property type="match status" value="1"/>
</dbReference>
<dbReference type="InterPro" id="IPR011650">
    <property type="entry name" value="Peptidase_M20_dimer"/>
</dbReference>
<dbReference type="PANTHER" id="PTHR43808">
    <property type="entry name" value="ACETYLORNITHINE DEACETYLASE"/>
    <property type="match status" value="1"/>
</dbReference>
<accession>A0A2A5CA66</accession>
<comment type="subunit">
    <text evidence="3 15">Homodimer.</text>
</comment>
<evidence type="ECO:0000256" key="11">
    <source>
        <dbReference type="ARBA" id="ARBA00023154"/>
    </source>
</evidence>
<dbReference type="Gene3D" id="3.40.630.10">
    <property type="entry name" value="Zn peptidases"/>
    <property type="match status" value="2"/>
</dbReference>
<evidence type="ECO:0000256" key="5">
    <source>
        <dbReference type="ARBA" id="ARBA00022391"/>
    </source>
</evidence>
<dbReference type="UniPathway" id="UPA00034">
    <property type="reaction ID" value="UER00021"/>
</dbReference>
<dbReference type="Proteomes" id="UP000228987">
    <property type="component" value="Unassembled WGS sequence"/>
</dbReference>
<dbReference type="NCBIfam" id="TIGR01246">
    <property type="entry name" value="dapE_proteo"/>
    <property type="match status" value="1"/>
</dbReference>
<dbReference type="PROSITE" id="PS00759">
    <property type="entry name" value="ARGE_DAPE_CPG2_2"/>
    <property type="match status" value="1"/>
</dbReference>
<feature type="binding site" evidence="15">
    <location>
        <position position="66"/>
    </location>
    <ligand>
        <name>Zn(2+)</name>
        <dbReference type="ChEBI" id="CHEBI:29105"/>
        <label>1</label>
    </ligand>
</feature>
<feature type="active site" evidence="15">
    <location>
        <position position="68"/>
    </location>
</feature>
<comment type="caution">
    <text evidence="17">The sequence shown here is derived from an EMBL/GenBank/DDBJ whole genome shotgun (WGS) entry which is preliminary data.</text>
</comment>
<comment type="catalytic activity">
    <reaction evidence="14 15">
        <text>N-succinyl-(2S,6S)-2,6-diaminopimelate + H2O = (2S,6S)-2,6-diaminopimelate + succinate</text>
        <dbReference type="Rhea" id="RHEA:22608"/>
        <dbReference type="ChEBI" id="CHEBI:15377"/>
        <dbReference type="ChEBI" id="CHEBI:30031"/>
        <dbReference type="ChEBI" id="CHEBI:57609"/>
        <dbReference type="ChEBI" id="CHEBI:58087"/>
        <dbReference type="EC" id="3.5.1.18"/>
    </reaction>
</comment>
<feature type="domain" description="Peptidase M20 dimerisation" evidence="16">
    <location>
        <begin position="175"/>
        <end position="283"/>
    </location>
</feature>
<dbReference type="PANTHER" id="PTHR43808:SF31">
    <property type="entry name" value="N-ACETYL-L-CITRULLINE DEACETYLASE"/>
    <property type="match status" value="1"/>
</dbReference>
<dbReference type="CDD" id="cd03891">
    <property type="entry name" value="M20_DapE_proteobac"/>
    <property type="match status" value="1"/>
</dbReference>
<evidence type="ECO:0000256" key="7">
    <source>
        <dbReference type="ARBA" id="ARBA00022723"/>
    </source>
</evidence>
<dbReference type="HAMAP" id="MF_01690">
    <property type="entry name" value="DapE"/>
    <property type="match status" value="1"/>
</dbReference>
<keyword evidence="11 15" id="KW-0457">Lysine biosynthesis</keyword>
<dbReference type="InterPro" id="IPR050072">
    <property type="entry name" value="Peptidase_M20A"/>
</dbReference>
<comment type="cofactor">
    <cofactor evidence="15">
        <name>Zn(2+)</name>
        <dbReference type="ChEBI" id="CHEBI:29105"/>
    </cofactor>
    <cofactor evidence="15">
        <name>Co(2+)</name>
        <dbReference type="ChEBI" id="CHEBI:48828"/>
    </cofactor>
    <text evidence="15">Binds 2 Zn(2+) or Co(2+) ions per subunit.</text>
</comment>
<dbReference type="InterPro" id="IPR036264">
    <property type="entry name" value="Bact_exopeptidase_dim_dom"/>
</dbReference>
<keyword evidence="12 15" id="KW-0170">Cobalt</keyword>
<organism evidence="17 18">
    <name type="scientific">SAR86 cluster bacterium</name>
    <dbReference type="NCBI Taxonomy" id="2030880"/>
    <lineage>
        <taxon>Bacteria</taxon>
        <taxon>Pseudomonadati</taxon>
        <taxon>Pseudomonadota</taxon>
        <taxon>Gammaproteobacteria</taxon>
        <taxon>SAR86 cluster</taxon>
    </lineage>
</organism>
<dbReference type="InterPro" id="IPR005941">
    <property type="entry name" value="DapE_proteobac"/>
</dbReference>
<dbReference type="FunFam" id="3.40.630.10:FF:000005">
    <property type="entry name" value="Succinyl-diaminopimelate desuccinylase"/>
    <property type="match status" value="1"/>
</dbReference>
<gene>
    <name evidence="15 17" type="primary">dapE</name>
    <name evidence="17" type="ORF">COA71_11005</name>
</gene>
<evidence type="ECO:0000256" key="2">
    <source>
        <dbReference type="ARBA" id="ARBA00006746"/>
    </source>
</evidence>
<dbReference type="GO" id="GO:0050897">
    <property type="term" value="F:cobalt ion binding"/>
    <property type="evidence" value="ECO:0007669"/>
    <property type="project" value="UniProtKB-UniRule"/>
</dbReference>
<reference evidence="18" key="1">
    <citation type="submission" date="2017-08" db="EMBL/GenBank/DDBJ databases">
        <title>A dynamic microbial community with high functional redundancy inhabits the cold, oxic subseafloor aquifer.</title>
        <authorList>
            <person name="Tully B.J."/>
            <person name="Wheat C.G."/>
            <person name="Glazer B.T."/>
            <person name="Huber J.A."/>
        </authorList>
    </citation>
    <scope>NUCLEOTIDE SEQUENCE [LARGE SCALE GENOMIC DNA]</scope>
</reference>
<keyword evidence="8 15" id="KW-0378">Hydrolase</keyword>